<proteinExistence type="predicted"/>
<keyword evidence="3" id="KW-1185">Reference proteome</keyword>
<accession>A0A1H3SPW3</accession>
<dbReference type="EMBL" id="FNOK01000068">
    <property type="protein sequence ID" value="SDZ39767.1"/>
    <property type="molecule type" value="Genomic_DNA"/>
</dbReference>
<organism evidence="2 3">
    <name type="scientific">Saccharopolyspora shandongensis</name>
    <dbReference type="NCBI Taxonomy" id="418495"/>
    <lineage>
        <taxon>Bacteria</taxon>
        <taxon>Bacillati</taxon>
        <taxon>Actinomycetota</taxon>
        <taxon>Actinomycetes</taxon>
        <taxon>Pseudonocardiales</taxon>
        <taxon>Pseudonocardiaceae</taxon>
        <taxon>Saccharopolyspora</taxon>
    </lineage>
</organism>
<feature type="region of interest" description="Disordered" evidence="1">
    <location>
        <begin position="76"/>
        <end position="98"/>
    </location>
</feature>
<evidence type="ECO:0000313" key="2">
    <source>
        <dbReference type="EMBL" id="SDZ39767.1"/>
    </source>
</evidence>
<evidence type="ECO:0000256" key="1">
    <source>
        <dbReference type="SAM" id="MobiDB-lite"/>
    </source>
</evidence>
<dbReference type="AlphaFoldDB" id="A0A1H3SPW3"/>
<feature type="compositionally biased region" description="Low complexity" evidence="1">
    <location>
        <begin position="81"/>
        <end position="98"/>
    </location>
</feature>
<evidence type="ECO:0000313" key="3">
    <source>
        <dbReference type="Proteomes" id="UP000199529"/>
    </source>
</evidence>
<reference evidence="3" key="1">
    <citation type="submission" date="2016-10" db="EMBL/GenBank/DDBJ databases">
        <authorList>
            <person name="Varghese N."/>
            <person name="Submissions S."/>
        </authorList>
    </citation>
    <scope>NUCLEOTIDE SEQUENCE [LARGE SCALE GENOMIC DNA]</scope>
    <source>
        <strain evidence="3">CGMCC 4.3530</strain>
    </source>
</reference>
<gene>
    <name evidence="2" type="ORF">SAMN05216215_106821</name>
</gene>
<name>A0A1H3SPW3_9PSEU</name>
<dbReference type="RefSeq" id="WP_177226967.1">
    <property type="nucleotide sequence ID" value="NZ_FNOK01000068.1"/>
</dbReference>
<protein>
    <submittedName>
        <fullName evidence="2">Uncharacterized protein</fullName>
    </submittedName>
</protein>
<sequence length="98" mass="10837">MTASIVEIVFSVVNPSDVLGHVERSLLTGLLIAQQHNYTDELSRTQPPTRPRTVRRVVDLIQAHPDRQYTLGELARVAGTPGPSRPSGRPNPCRCRGR</sequence>
<dbReference type="Proteomes" id="UP000199529">
    <property type="component" value="Unassembled WGS sequence"/>
</dbReference>